<evidence type="ECO:0000256" key="1">
    <source>
        <dbReference type="ARBA" id="ARBA00004429"/>
    </source>
</evidence>
<evidence type="ECO:0000256" key="8">
    <source>
        <dbReference type="SAM" id="Phobius"/>
    </source>
</evidence>
<reference evidence="10 11" key="1">
    <citation type="submission" date="2017-09" db="EMBL/GenBank/DDBJ databases">
        <title>Depth-based differentiation of microbial function through sediment-hosted aquifers and enrichment of novel symbionts in the deep terrestrial subsurface.</title>
        <authorList>
            <person name="Probst A.J."/>
            <person name="Ladd B."/>
            <person name="Jarett J.K."/>
            <person name="Geller-Mcgrath D.E."/>
            <person name="Sieber C.M."/>
            <person name="Emerson J.B."/>
            <person name="Anantharaman K."/>
            <person name="Thomas B.C."/>
            <person name="Malmstrom R."/>
            <person name="Stieglmeier M."/>
            <person name="Klingl A."/>
            <person name="Woyke T."/>
            <person name="Ryan C.M."/>
            <person name="Banfield J.F."/>
        </authorList>
    </citation>
    <scope>NUCLEOTIDE SEQUENCE [LARGE SCALE GENOMIC DNA]</scope>
    <source>
        <strain evidence="10">CG15_BIG_FIL_POST_REV_8_21_14_020_45_12</strain>
    </source>
</reference>
<dbReference type="Proteomes" id="UP000230292">
    <property type="component" value="Unassembled WGS sequence"/>
</dbReference>
<feature type="transmembrane region" description="Helical" evidence="8">
    <location>
        <begin position="376"/>
        <end position="396"/>
    </location>
</feature>
<evidence type="ECO:0000256" key="2">
    <source>
        <dbReference type="ARBA" id="ARBA00005745"/>
    </source>
</evidence>
<dbReference type="GO" id="GO:0015628">
    <property type="term" value="P:protein secretion by the type II secretion system"/>
    <property type="evidence" value="ECO:0007669"/>
    <property type="project" value="TreeGrafter"/>
</dbReference>
<dbReference type="FunFam" id="1.20.81.30:FF:000001">
    <property type="entry name" value="Type II secretion system protein F"/>
    <property type="match status" value="2"/>
</dbReference>
<evidence type="ECO:0000256" key="4">
    <source>
        <dbReference type="ARBA" id="ARBA00022519"/>
    </source>
</evidence>
<dbReference type="InterPro" id="IPR042094">
    <property type="entry name" value="T2SS_GspF_sf"/>
</dbReference>
<feature type="non-terminal residue" evidence="10">
    <location>
        <position position="397"/>
    </location>
</feature>
<keyword evidence="6 8" id="KW-1133">Transmembrane helix</keyword>
<feature type="domain" description="Type II secretion system protein GspF" evidence="9">
    <location>
        <begin position="70"/>
        <end position="193"/>
    </location>
</feature>
<feature type="domain" description="Type II secretion system protein GspF" evidence="9">
    <location>
        <begin position="274"/>
        <end position="395"/>
    </location>
</feature>
<evidence type="ECO:0000259" key="9">
    <source>
        <dbReference type="Pfam" id="PF00482"/>
    </source>
</evidence>
<dbReference type="EMBL" id="PFGC01000032">
    <property type="protein sequence ID" value="PIW36988.1"/>
    <property type="molecule type" value="Genomic_DNA"/>
</dbReference>
<dbReference type="AlphaFoldDB" id="A0A2M7H430"/>
<evidence type="ECO:0000256" key="5">
    <source>
        <dbReference type="ARBA" id="ARBA00022692"/>
    </source>
</evidence>
<dbReference type="InterPro" id="IPR003004">
    <property type="entry name" value="GspF/PilC"/>
</dbReference>
<dbReference type="PRINTS" id="PR00812">
    <property type="entry name" value="BCTERIALGSPF"/>
</dbReference>
<protein>
    <recommendedName>
        <fullName evidence="9">Type II secretion system protein GspF domain-containing protein</fullName>
    </recommendedName>
</protein>
<keyword evidence="3" id="KW-1003">Cell membrane</keyword>
<dbReference type="GO" id="GO:0005886">
    <property type="term" value="C:plasma membrane"/>
    <property type="evidence" value="ECO:0007669"/>
    <property type="project" value="UniProtKB-SubCell"/>
</dbReference>
<feature type="transmembrane region" description="Helical" evidence="8">
    <location>
        <begin position="166"/>
        <end position="192"/>
    </location>
</feature>
<sequence length="397" mass="43966">MPDYKYNARNQQGELVAGTIDAPNEAIVMEIMRERNLILLEVKLEKHRTQSLRDLEILGTGIKNKDVVIFARQLAVLISATVPIVRALRILTKQSESKALQTVIQDVADQVDGGARLSAALHKHKRVFDDFFVYMIRAGETTGRLDEVLVYLADQKEKDFQLRSKILSAMIYPSFIVVVLIAIFIFMMIFVIPKLLGVVSESGAELPWVTKILLSVSSFFTGYWWLLLFLLFIAVAGYIVMRGKPKGQELIDAAKLRFPIIGGIFHKIYLARICRSLSNLLASGVPVNRSITIVGDVVGNNVFKIIMAKAVEDIEGGRSISQSFAQHSQIPPMMAQMVNVGEETGRLDLILGKLAEFYNNEVDALTSALVSLVEPIIIILLGVGALILVSGVLLPIY</sequence>
<dbReference type="InterPro" id="IPR018076">
    <property type="entry name" value="T2SS_GspF_dom"/>
</dbReference>
<keyword evidence="5 8" id="KW-0812">Transmembrane</keyword>
<proteinExistence type="inferred from homology"/>
<accession>A0A2M7H430</accession>
<keyword evidence="4" id="KW-0997">Cell inner membrane</keyword>
<keyword evidence="7 8" id="KW-0472">Membrane</keyword>
<comment type="subcellular location">
    <subcellularLocation>
        <location evidence="1">Cell inner membrane</location>
        <topology evidence="1">Multi-pass membrane protein</topology>
    </subcellularLocation>
</comment>
<evidence type="ECO:0000313" key="11">
    <source>
        <dbReference type="Proteomes" id="UP000230292"/>
    </source>
</evidence>
<comment type="similarity">
    <text evidence="2">Belongs to the GSP F family.</text>
</comment>
<dbReference type="Gene3D" id="1.20.81.30">
    <property type="entry name" value="Type II secretion system (T2SS), domain F"/>
    <property type="match status" value="2"/>
</dbReference>
<evidence type="ECO:0000313" key="10">
    <source>
        <dbReference type="EMBL" id="PIW36988.1"/>
    </source>
</evidence>
<gene>
    <name evidence="10" type="ORF">COW24_02545</name>
</gene>
<dbReference type="PANTHER" id="PTHR30012">
    <property type="entry name" value="GENERAL SECRETION PATHWAY PROTEIN"/>
    <property type="match status" value="1"/>
</dbReference>
<comment type="caution">
    <text evidence="10">The sequence shown here is derived from an EMBL/GenBank/DDBJ whole genome shotgun (WGS) entry which is preliminary data.</text>
</comment>
<name>A0A2M7H430_9BACT</name>
<evidence type="ECO:0000256" key="3">
    <source>
        <dbReference type="ARBA" id="ARBA00022475"/>
    </source>
</evidence>
<evidence type="ECO:0000256" key="7">
    <source>
        <dbReference type="ARBA" id="ARBA00023136"/>
    </source>
</evidence>
<dbReference type="Pfam" id="PF00482">
    <property type="entry name" value="T2SSF"/>
    <property type="match status" value="2"/>
</dbReference>
<feature type="transmembrane region" description="Helical" evidence="8">
    <location>
        <begin position="212"/>
        <end position="240"/>
    </location>
</feature>
<dbReference type="PANTHER" id="PTHR30012:SF0">
    <property type="entry name" value="TYPE II SECRETION SYSTEM PROTEIN F-RELATED"/>
    <property type="match status" value="1"/>
</dbReference>
<evidence type="ECO:0000256" key="6">
    <source>
        <dbReference type="ARBA" id="ARBA00022989"/>
    </source>
</evidence>
<organism evidence="10 11">
    <name type="scientific">Candidatus Kerfeldbacteria bacterium CG15_BIG_FIL_POST_REV_8_21_14_020_45_12</name>
    <dbReference type="NCBI Taxonomy" id="2014247"/>
    <lineage>
        <taxon>Bacteria</taxon>
        <taxon>Candidatus Kerfeldiibacteriota</taxon>
    </lineage>
</organism>